<evidence type="ECO:0000313" key="3">
    <source>
        <dbReference type="Proteomes" id="UP001207654"/>
    </source>
</evidence>
<keyword evidence="3" id="KW-1185">Reference proteome</keyword>
<evidence type="ECO:0000313" key="2">
    <source>
        <dbReference type="EMBL" id="MCY1083336.1"/>
    </source>
</evidence>
<feature type="compositionally biased region" description="Basic residues" evidence="1">
    <location>
        <begin position="1"/>
        <end position="10"/>
    </location>
</feature>
<proteinExistence type="predicted"/>
<sequence length="66" mass="7358">MNRKTKKQSQPRKTQQSTRRSQELEKKELTLEDLASVTGGFAEALELVPDASVKLEDRAGNKGEAE</sequence>
<gene>
    <name evidence="2" type="ORF">OV287_53765</name>
</gene>
<evidence type="ECO:0000256" key="1">
    <source>
        <dbReference type="SAM" id="MobiDB-lite"/>
    </source>
</evidence>
<dbReference type="EMBL" id="JAPNKA010000001">
    <property type="protein sequence ID" value="MCY1083336.1"/>
    <property type="molecule type" value="Genomic_DNA"/>
</dbReference>
<evidence type="ECO:0008006" key="4">
    <source>
        <dbReference type="Google" id="ProtNLM"/>
    </source>
</evidence>
<dbReference type="Proteomes" id="UP001207654">
    <property type="component" value="Unassembled WGS sequence"/>
</dbReference>
<organism evidence="2 3">
    <name type="scientific">Archangium lansingense</name>
    <dbReference type="NCBI Taxonomy" id="2995310"/>
    <lineage>
        <taxon>Bacteria</taxon>
        <taxon>Pseudomonadati</taxon>
        <taxon>Myxococcota</taxon>
        <taxon>Myxococcia</taxon>
        <taxon>Myxococcales</taxon>
        <taxon>Cystobacterineae</taxon>
        <taxon>Archangiaceae</taxon>
        <taxon>Archangium</taxon>
    </lineage>
</organism>
<comment type="caution">
    <text evidence="2">The sequence shown here is derived from an EMBL/GenBank/DDBJ whole genome shotgun (WGS) entry which is preliminary data.</text>
</comment>
<dbReference type="RefSeq" id="WP_267541870.1">
    <property type="nucleotide sequence ID" value="NZ_JAPNKA010000001.1"/>
</dbReference>
<protein>
    <recommendedName>
        <fullName evidence="4">Bacteriocin</fullName>
    </recommendedName>
</protein>
<feature type="region of interest" description="Disordered" evidence="1">
    <location>
        <begin position="1"/>
        <end position="27"/>
    </location>
</feature>
<accession>A0ABT4AP22</accession>
<reference evidence="2 3" key="1">
    <citation type="submission" date="2022-11" db="EMBL/GenBank/DDBJ databases">
        <title>Minimal conservation of predation-associated metabolite biosynthetic gene clusters underscores biosynthetic potential of Myxococcota including descriptions for ten novel species: Archangium lansinium sp. nov., Myxococcus landrumus sp. nov., Nannocystis bai.</title>
        <authorList>
            <person name="Ahearne A."/>
            <person name="Stevens C."/>
            <person name="Phillips K."/>
        </authorList>
    </citation>
    <scope>NUCLEOTIDE SEQUENCE [LARGE SCALE GENOMIC DNA]</scope>
    <source>
        <strain evidence="2 3">MIWBW</strain>
    </source>
</reference>
<name>A0ABT4AP22_9BACT</name>